<feature type="compositionally biased region" description="Low complexity" evidence="1">
    <location>
        <begin position="35"/>
        <end position="46"/>
    </location>
</feature>
<proteinExistence type="predicted"/>
<reference evidence="2" key="1">
    <citation type="journal article" date="2012" name="Nat. Biotechnol.">
        <title>Reference genome sequence of the model plant Setaria.</title>
        <authorList>
            <person name="Bennetzen J.L."/>
            <person name="Schmutz J."/>
            <person name="Wang H."/>
            <person name="Percifield R."/>
            <person name="Hawkins J."/>
            <person name="Pontaroli A.C."/>
            <person name="Estep M."/>
            <person name="Feng L."/>
            <person name="Vaughn J.N."/>
            <person name="Grimwood J."/>
            <person name="Jenkins J."/>
            <person name="Barry K."/>
            <person name="Lindquist E."/>
            <person name="Hellsten U."/>
            <person name="Deshpande S."/>
            <person name="Wang X."/>
            <person name="Wu X."/>
            <person name="Mitros T."/>
            <person name="Triplett J."/>
            <person name="Yang X."/>
            <person name="Ye C.Y."/>
            <person name="Mauro-Herrera M."/>
            <person name="Wang L."/>
            <person name="Li P."/>
            <person name="Sharma M."/>
            <person name="Sharma R."/>
            <person name="Ronald P.C."/>
            <person name="Panaud O."/>
            <person name="Kellogg E.A."/>
            <person name="Brutnell T.P."/>
            <person name="Doust A.N."/>
            <person name="Tuskan G.A."/>
            <person name="Rokhsar D."/>
            <person name="Devos K.M."/>
        </authorList>
    </citation>
    <scope>NUCLEOTIDE SEQUENCE [LARGE SCALE GENOMIC DNA]</scope>
    <source>
        <strain evidence="2">Yugu1</strain>
    </source>
</reference>
<sequence length="122" mass="12847">MAHGLPFTPKSSINPSLNGGPLVPCPPVARLLADGAPPRAPTHTGGAPPPAPTHASAPLLRRHPHRRGPQSPSCATPRVPLSAGRISVSLQNAIKQQQQQQYLREGGQTGGARWIDPRAKFN</sequence>
<name>A0A368SHC5_SETIT</name>
<dbReference type="AlphaFoldDB" id="A0A368SHC5"/>
<feature type="region of interest" description="Disordered" evidence="1">
    <location>
        <begin position="1"/>
        <end position="82"/>
    </location>
</feature>
<organism evidence="2">
    <name type="scientific">Setaria italica</name>
    <name type="common">Foxtail millet</name>
    <name type="synonym">Panicum italicum</name>
    <dbReference type="NCBI Taxonomy" id="4555"/>
    <lineage>
        <taxon>Eukaryota</taxon>
        <taxon>Viridiplantae</taxon>
        <taxon>Streptophyta</taxon>
        <taxon>Embryophyta</taxon>
        <taxon>Tracheophyta</taxon>
        <taxon>Spermatophyta</taxon>
        <taxon>Magnoliopsida</taxon>
        <taxon>Liliopsida</taxon>
        <taxon>Poales</taxon>
        <taxon>Poaceae</taxon>
        <taxon>PACMAD clade</taxon>
        <taxon>Panicoideae</taxon>
        <taxon>Panicodae</taxon>
        <taxon>Paniceae</taxon>
        <taxon>Cenchrinae</taxon>
        <taxon>Setaria</taxon>
    </lineage>
</organism>
<evidence type="ECO:0000256" key="1">
    <source>
        <dbReference type="SAM" id="MobiDB-lite"/>
    </source>
</evidence>
<evidence type="ECO:0000313" key="2">
    <source>
        <dbReference type="EMBL" id="RCV41832.1"/>
    </source>
</evidence>
<feature type="region of interest" description="Disordered" evidence="1">
    <location>
        <begin position="96"/>
        <end position="122"/>
    </location>
</feature>
<gene>
    <name evidence="2" type="ORF">SETIT_9G166200v2</name>
</gene>
<reference evidence="2" key="2">
    <citation type="submission" date="2015-07" db="EMBL/GenBank/DDBJ databases">
        <authorList>
            <person name="Noorani M."/>
        </authorList>
    </citation>
    <scope>NUCLEOTIDE SEQUENCE</scope>
    <source>
        <strain evidence="2">Yugu1</strain>
    </source>
</reference>
<accession>A0A368SHC5</accession>
<protein>
    <submittedName>
        <fullName evidence="2">Uncharacterized protein</fullName>
    </submittedName>
</protein>
<dbReference type="EMBL" id="CM003536">
    <property type="protein sequence ID" value="RCV41832.1"/>
    <property type="molecule type" value="Genomic_DNA"/>
</dbReference>